<gene>
    <name evidence="10" type="primary">LOC102809222</name>
</gene>
<protein>
    <submittedName>
        <fullName evidence="10">Uncharacterized protein LOC102809222</fullName>
    </submittedName>
</protein>
<dbReference type="Pfam" id="PF00754">
    <property type="entry name" value="F5_F8_type_C"/>
    <property type="match status" value="1"/>
</dbReference>
<feature type="domain" description="F5/8 type C" evidence="8">
    <location>
        <begin position="564"/>
        <end position="668"/>
    </location>
</feature>
<dbReference type="GeneID" id="102809222"/>
<keyword evidence="7" id="KW-1015">Disulfide bond</keyword>
<dbReference type="SMART" id="SM00607">
    <property type="entry name" value="FTP"/>
    <property type="match status" value="5"/>
</dbReference>
<evidence type="ECO:0000256" key="6">
    <source>
        <dbReference type="ARBA" id="ARBA00022837"/>
    </source>
</evidence>
<dbReference type="PROSITE" id="PS50022">
    <property type="entry name" value="FA58C_3"/>
    <property type="match status" value="4"/>
</dbReference>
<evidence type="ECO:0000256" key="2">
    <source>
        <dbReference type="ARBA" id="ARBA00010147"/>
    </source>
</evidence>
<dbReference type="Pfam" id="PF22633">
    <property type="entry name" value="F5_F8_type_C_2"/>
    <property type="match status" value="4"/>
</dbReference>
<dbReference type="RefSeq" id="XP_006818585.1">
    <property type="nucleotide sequence ID" value="XM_006818522.1"/>
</dbReference>
<evidence type="ECO:0000256" key="7">
    <source>
        <dbReference type="ARBA" id="ARBA00023157"/>
    </source>
</evidence>
<keyword evidence="5" id="KW-0430">Lectin</keyword>
<organism evidence="9 10">
    <name type="scientific">Saccoglossus kowalevskii</name>
    <name type="common">Acorn worm</name>
    <dbReference type="NCBI Taxonomy" id="10224"/>
    <lineage>
        <taxon>Eukaryota</taxon>
        <taxon>Metazoa</taxon>
        <taxon>Hemichordata</taxon>
        <taxon>Enteropneusta</taxon>
        <taxon>Harrimaniidae</taxon>
        <taxon>Saccoglossus</taxon>
    </lineage>
</organism>
<comment type="subunit">
    <text evidence="3">Homotrimer.</text>
</comment>
<proteinExistence type="inferred from homology"/>
<evidence type="ECO:0000313" key="10">
    <source>
        <dbReference type="RefSeq" id="XP_006818585.1"/>
    </source>
</evidence>
<dbReference type="PANTHER" id="PTHR45713">
    <property type="entry name" value="FTP DOMAIN-CONTAINING PROTEIN"/>
    <property type="match status" value="1"/>
</dbReference>
<dbReference type="InterPro" id="IPR051941">
    <property type="entry name" value="BG_Antigen-Binding_Lectin"/>
</dbReference>
<sequence length="895" mass="99718">MSSTACSHIGGSFIVTERRESLSVTLPAKHHIVLTEFNSSSTFTANLAGRFPRENEETRIANSEIRVGLSEDISRNTQCGDIITESQTSQANIYFQCSPEIVGRYVSMQLVDKSEYLNFCEMQVMAAEYQIKLSNVAIGKTATQSSDWSSSFPASNAVDGNTATNWGSGSCTSTKKEHGAWWKVDLGAKYFVYEVIVTNRKDCCENRIVNSEIRVGLSEDISRNTQCGDIITESQTSQANIYFECSGPIVGRYVSMQLVDKSELLNFCEMQVMAVEYQPILENVAIGKTATQSSDWSASFPASNAVDGNTATNWGSGSCTSTKKELGAWWKVDLGAKYLVYEVIVTNRRDCCANRIVNSEIRVGLSEDISRNTQCGDIITESQTSQSNIYFECTNPIIGRYVSMQLVDKSEYLNFCEMRVMAEEYQPILANVAIGKTATQSSDWSPSFPASNAVDGNTNTNWGSGSCTSTQKEHGAWWKVDLGAKYFVYEVIVTNRKDCCENRIANSEIRVGLSEDISRNTQCGDIITESQTSQSNIYFECSGPIVGRYVSMQLVDKSEYLNFCEMRVMAEEYQPILANVAIGKTATQSSDWSPSFPASNAVDGNTATSWRSGSCTSTKKEKGAWWKVDLGAKYLVYEVIVTNRRDCCANRIVNSEIRVGLSEDISRNTQCGDIITESQTSQSNIYFECSCPIVGRYVSMQLVDKSEYLNFCEMRVMAEEYQPILENVAIGKTATQSSDWSASFPASNAVDGNINTNWGSGSCTSTQEEEGAWWKVDLGANYLVYEVIVTNRQDCCKTRIANSEIRVGLSEDIFRNIQCGDIITESQTSQSNIYFQCTNPIIGRYVSMQLVDKSEYLNFCEMRVMAEGKKQTPYITLKLILLLLFFFCRPFHEKK</sequence>
<comment type="function">
    <text evidence="1">Acts as a defensive agent. Recognizes blood group fucosylated oligosaccharides including A, B, H and Lewis B-type antigens. Does not recognize Lewis A antigen and has low affinity for monovalent haptens.</text>
</comment>
<reference evidence="10" key="1">
    <citation type="submission" date="2025-08" db="UniProtKB">
        <authorList>
            <consortium name="RefSeq"/>
        </authorList>
    </citation>
    <scope>IDENTIFICATION</scope>
    <source>
        <tissue evidence="10">Testes</tissue>
    </source>
</reference>
<dbReference type="InterPro" id="IPR006585">
    <property type="entry name" value="FTP1"/>
</dbReference>
<dbReference type="InterPro" id="IPR000421">
    <property type="entry name" value="FA58C"/>
</dbReference>
<keyword evidence="6" id="KW-0106">Calcium</keyword>
<dbReference type="PANTHER" id="PTHR45713:SF15">
    <property type="entry name" value="F5_8 TYPE C DOMAIN-CONTAINING PROTEIN"/>
    <property type="match status" value="1"/>
</dbReference>
<feature type="domain" description="F5/8 type C" evidence="8">
    <location>
        <begin position="268"/>
        <end position="423"/>
    </location>
</feature>
<evidence type="ECO:0000256" key="1">
    <source>
        <dbReference type="ARBA" id="ARBA00002219"/>
    </source>
</evidence>
<dbReference type="Proteomes" id="UP000694865">
    <property type="component" value="Unplaced"/>
</dbReference>
<name>A0ABM0MEZ4_SACKO</name>
<feature type="domain" description="F5/8 type C" evidence="8">
    <location>
        <begin position="712"/>
        <end position="869"/>
    </location>
</feature>
<comment type="similarity">
    <text evidence="2">Belongs to the fucolectin family.</text>
</comment>
<keyword evidence="4" id="KW-0479">Metal-binding</keyword>
<accession>A0ABM0MEZ4</accession>
<keyword evidence="9" id="KW-1185">Reference proteome</keyword>
<feature type="domain" description="F5/8 type C" evidence="8">
    <location>
        <begin position="126"/>
        <end position="224"/>
    </location>
</feature>
<evidence type="ECO:0000256" key="4">
    <source>
        <dbReference type="ARBA" id="ARBA00022723"/>
    </source>
</evidence>
<evidence type="ECO:0000313" key="9">
    <source>
        <dbReference type="Proteomes" id="UP000694865"/>
    </source>
</evidence>
<dbReference type="Gene3D" id="2.60.120.260">
    <property type="entry name" value="Galactose-binding domain-like"/>
    <property type="match status" value="6"/>
</dbReference>
<dbReference type="SUPFAM" id="SSF49785">
    <property type="entry name" value="Galactose-binding domain-like"/>
    <property type="match status" value="6"/>
</dbReference>
<evidence type="ECO:0000259" key="8">
    <source>
        <dbReference type="PROSITE" id="PS50022"/>
    </source>
</evidence>
<dbReference type="InterPro" id="IPR008979">
    <property type="entry name" value="Galactose-bd-like_sf"/>
</dbReference>
<evidence type="ECO:0000256" key="5">
    <source>
        <dbReference type="ARBA" id="ARBA00022734"/>
    </source>
</evidence>
<evidence type="ECO:0000256" key="3">
    <source>
        <dbReference type="ARBA" id="ARBA00011233"/>
    </source>
</evidence>